<evidence type="ECO:0000313" key="2">
    <source>
        <dbReference type="Proteomes" id="UP001565368"/>
    </source>
</evidence>
<reference evidence="1 2" key="1">
    <citation type="submission" date="2023-08" db="EMBL/GenBank/DDBJ databases">
        <title>Annotated Genome Sequence of Vanrija albida AlHP1.</title>
        <authorList>
            <person name="Herzog R."/>
        </authorList>
    </citation>
    <scope>NUCLEOTIDE SEQUENCE [LARGE SCALE GENOMIC DNA]</scope>
    <source>
        <strain evidence="1 2">AlHP1</strain>
    </source>
</reference>
<evidence type="ECO:0000313" key="1">
    <source>
        <dbReference type="EMBL" id="KAL1407149.1"/>
    </source>
</evidence>
<keyword evidence="2" id="KW-1185">Reference proteome</keyword>
<comment type="caution">
    <text evidence="1">The sequence shown here is derived from an EMBL/GenBank/DDBJ whole genome shotgun (WGS) entry which is preliminary data.</text>
</comment>
<dbReference type="GeneID" id="95987606"/>
<gene>
    <name evidence="1" type="ORF">Q8F55_006563</name>
</gene>
<name>A0ABR3PXH0_9TREE</name>
<dbReference type="EMBL" id="JBBXJM010000005">
    <property type="protein sequence ID" value="KAL1407149.1"/>
    <property type="molecule type" value="Genomic_DNA"/>
</dbReference>
<sequence>MSTPAARVAAVMAYLAEVNPDGSTPHPLLARLPILIDDDIVNPEVIKMAASFLVALHQHIEPRLVGANATTETQHLETLYDRAVTLVEDYWPEIVHGCGMAYTDSHIFRAAMGMCTHGRPLPPPGSRRPSLLAAYLTPKEARKAEAPKWGQRGVAFERPLLITLVYLVAAAKIIAFTESRREDLDAVDPRRATHPRRNVARATLLPIFEEKLDCLRRLVLWECAQSDTKRDAKRFRRDIRQFARDRRAVAAELEAEAAAVVAALVAEVRAAVAAMAPGTVPSQVQTVYGGVSLVALYEHLKVRMAAVDADGTDGRSDCVTLYRTVHRRAEDLWPWIMPNPRECVLNGATVSISNELAEFIFNLRAVFTKPRAHQHPRDTVTRWTPPSLTSKYAATVHRAWEIEAGILEQRLMTAVAQLMMAATYAAVTSFCIDEGVSVHVLKRMLWDGHGRIVNGRFVNTDPIRRRLAARYNAYIDEVHRCVCCATEVALWPVKKYYACLRGEEGG</sequence>
<dbReference type="Proteomes" id="UP001565368">
    <property type="component" value="Unassembled WGS sequence"/>
</dbReference>
<proteinExistence type="predicted"/>
<dbReference type="RefSeq" id="XP_069207093.1">
    <property type="nucleotide sequence ID" value="XM_069355022.1"/>
</dbReference>
<protein>
    <submittedName>
        <fullName evidence="1">Uncharacterized protein</fullName>
    </submittedName>
</protein>
<accession>A0ABR3PXH0</accession>
<organism evidence="1 2">
    <name type="scientific">Vanrija albida</name>
    <dbReference type="NCBI Taxonomy" id="181172"/>
    <lineage>
        <taxon>Eukaryota</taxon>
        <taxon>Fungi</taxon>
        <taxon>Dikarya</taxon>
        <taxon>Basidiomycota</taxon>
        <taxon>Agaricomycotina</taxon>
        <taxon>Tremellomycetes</taxon>
        <taxon>Trichosporonales</taxon>
        <taxon>Trichosporonaceae</taxon>
        <taxon>Vanrija</taxon>
    </lineage>
</organism>